<dbReference type="EMBL" id="JAEHFY010000005">
    <property type="protein sequence ID" value="MBK0382293.1"/>
    <property type="molecule type" value="Genomic_DNA"/>
</dbReference>
<dbReference type="InterPro" id="IPR011990">
    <property type="entry name" value="TPR-like_helical_dom_sf"/>
</dbReference>
<keyword evidence="3" id="KW-1185">Reference proteome</keyword>
<protein>
    <submittedName>
        <fullName evidence="2">Tetratricopeptide repeat protein</fullName>
    </submittedName>
</protein>
<dbReference type="Proteomes" id="UP000660024">
    <property type="component" value="Unassembled WGS sequence"/>
</dbReference>
<sequence length="171" mass="19408">MFTNQARILVCVALFLVAGLAAFFKVYEISALSLMFVGVVVWGYYKEGPLVLAAKQFKLKNYQKSLELLLSIKNPTHLNKRKKPYYYFLLGSIAINRLDYENAELNLGQAAIGGLRANDLGVALMHLANISLRKQDREKGMVWINQAEKLPLTAKYKSILSKIEKELRKIK</sequence>
<dbReference type="Gene3D" id="1.25.40.10">
    <property type="entry name" value="Tetratricopeptide repeat domain"/>
    <property type="match status" value="1"/>
</dbReference>
<evidence type="ECO:0000313" key="2">
    <source>
        <dbReference type="EMBL" id="MBK0382293.1"/>
    </source>
</evidence>
<feature type="transmembrane region" description="Helical" evidence="1">
    <location>
        <begin position="31"/>
        <end position="54"/>
    </location>
</feature>
<reference evidence="2 3" key="1">
    <citation type="submission" date="2020-12" db="EMBL/GenBank/DDBJ databases">
        <title>Bacterial novel species Pedobacter sp. SD-b isolated from soil.</title>
        <authorList>
            <person name="Jung H.-Y."/>
        </authorList>
    </citation>
    <scope>NUCLEOTIDE SEQUENCE [LARGE SCALE GENOMIC DNA]</scope>
    <source>
        <strain evidence="2 3">SD-b</strain>
    </source>
</reference>
<keyword evidence="1" id="KW-0472">Membrane</keyword>
<gene>
    <name evidence="2" type="ORF">I5M32_04905</name>
</gene>
<name>A0ABS1BHE4_9SPHI</name>
<comment type="caution">
    <text evidence="2">The sequence shown here is derived from an EMBL/GenBank/DDBJ whole genome shotgun (WGS) entry which is preliminary data.</text>
</comment>
<keyword evidence="1" id="KW-0812">Transmembrane</keyword>
<dbReference type="RefSeq" id="WP_200585074.1">
    <property type="nucleotide sequence ID" value="NZ_JAEHFY010000005.1"/>
</dbReference>
<evidence type="ECO:0000313" key="3">
    <source>
        <dbReference type="Proteomes" id="UP000660024"/>
    </source>
</evidence>
<accession>A0ABS1BHE4</accession>
<keyword evidence="1" id="KW-1133">Transmembrane helix</keyword>
<organism evidence="2 3">
    <name type="scientific">Pedobacter segetis</name>
    <dbReference type="NCBI Taxonomy" id="2793069"/>
    <lineage>
        <taxon>Bacteria</taxon>
        <taxon>Pseudomonadati</taxon>
        <taxon>Bacteroidota</taxon>
        <taxon>Sphingobacteriia</taxon>
        <taxon>Sphingobacteriales</taxon>
        <taxon>Sphingobacteriaceae</taxon>
        <taxon>Pedobacter</taxon>
    </lineage>
</organism>
<evidence type="ECO:0000256" key="1">
    <source>
        <dbReference type="SAM" id="Phobius"/>
    </source>
</evidence>
<proteinExistence type="predicted"/>